<dbReference type="Proteomes" id="UP000500961">
    <property type="component" value="Chromosome"/>
</dbReference>
<keyword evidence="2" id="KW-1185">Reference proteome</keyword>
<reference evidence="1 2" key="1">
    <citation type="submission" date="2019-07" db="EMBL/GenBank/DDBJ databases">
        <title>Thalassofilum flectens gen. nov., sp. nov., a novel moderate thermophilic anaerobe from a shallow sea hot spring in Kunashir Island (Russia), representing a new family in the order Bacteroidales, and proposal of Thalassofilacea fam. nov.</title>
        <authorList>
            <person name="Kochetkova T.V."/>
            <person name="Podosokorskaya O.A."/>
            <person name="Novikov A."/>
            <person name="Elcheninov A.G."/>
            <person name="Toshchakov S.V."/>
            <person name="Kublanov I.V."/>
        </authorList>
    </citation>
    <scope>NUCLEOTIDE SEQUENCE [LARGE SCALE GENOMIC DNA]</scope>
    <source>
        <strain evidence="1 2">38-H</strain>
    </source>
</reference>
<evidence type="ECO:0000313" key="2">
    <source>
        <dbReference type="Proteomes" id="UP000500961"/>
    </source>
</evidence>
<dbReference type="AlphaFoldDB" id="A0A7D4CGU3"/>
<accession>A0A7D4CGU3</accession>
<evidence type="ECO:0000313" key="1">
    <source>
        <dbReference type="EMBL" id="QKG80106.1"/>
    </source>
</evidence>
<dbReference type="Gene3D" id="2.170.120.30">
    <property type="match status" value="1"/>
</dbReference>
<name>A0A7D4CGU3_9BACT</name>
<dbReference type="Pfam" id="PF07949">
    <property type="entry name" value="YbbR"/>
    <property type="match status" value="1"/>
</dbReference>
<proteinExistence type="predicted"/>
<protein>
    <submittedName>
        <fullName evidence="1">YbbR-like domain-containing protein</fullName>
    </submittedName>
</protein>
<gene>
    <name evidence="1" type="ORF">FHG85_07475</name>
</gene>
<dbReference type="EMBL" id="CP041345">
    <property type="protein sequence ID" value="QKG80106.1"/>
    <property type="molecule type" value="Genomic_DNA"/>
</dbReference>
<organism evidence="1 2">
    <name type="scientific">Tenuifilum thalassicum</name>
    <dbReference type="NCBI Taxonomy" id="2590900"/>
    <lineage>
        <taxon>Bacteria</taxon>
        <taxon>Pseudomonadati</taxon>
        <taxon>Bacteroidota</taxon>
        <taxon>Bacteroidia</taxon>
        <taxon>Bacteroidales</taxon>
        <taxon>Tenuifilaceae</taxon>
        <taxon>Tenuifilum</taxon>
    </lineage>
</organism>
<dbReference type="KEGG" id="ttz:FHG85_07475"/>
<dbReference type="InterPro" id="IPR012505">
    <property type="entry name" value="YbbR"/>
</dbReference>
<dbReference type="PANTHER" id="PTHR37804:SF1">
    <property type="entry name" value="CDAA REGULATORY PROTEIN CDAR"/>
    <property type="match status" value="1"/>
</dbReference>
<dbReference type="InterPro" id="IPR053154">
    <property type="entry name" value="c-di-AMP_regulator"/>
</dbReference>
<dbReference type="RefSeq" id="WP_173074525.1">
    <property type="nucleotide sequence ID" value="NZ_CP041345.1"/>
</dbReference>
<sequence length="302" mass="34363">MFLFFLIFSTILWLLIKLSHQYVDNITYRVELVNLPSNKVLVNSENLKINAKVSAVGYKLLQYKLFKPLRPIQLSAASSKRQGKDFFILTSSQFNEVSLQLGSELKLVDISPDTLEFSLSSVVKRTVEIKPQLKITYAKQYMQSGSFKLKPNRITITGPASVIDTIKSVTTYPLVLDEISDTIKQELVLKPIPDVYYSQNKVSITLPVEKFTEVIYQIPIKCINLPSGYEVQFSPNSVKVSCNVAVSKYFLVKPELFNVACDYNEIEKSQSPKAVLKLVSYPNFVSRIQVEPRQVDYIIIKK</sequence>
<dbReference type="PANTHER" id="PTHR37804">
    <property type="entry name" value="CDAA REGULATORY PROTEIN CDAR"/>
    <property type="match status" value="1"/>
</dbReference>
<dbReference type="Gene3D" id="2.170.120.40">
    <property type="entry name" value="YbbR-like domain"/>
    <property type="match status" value="1"/>
</dbReference>